<dbReference type="InterPro" id="IPR006935">
    <property type="entry name" value="Helicase/UvrB_N"/>
</dbReference>
<dbReference type="GO" id="GO:0003677">
    <property type="term" value="F:DNA binding"/>
    <property type="evidence" value="ECO:0007669"/>
    <property type="project" value="InterPro"/>
</dbReference>
<reference evidence="2" key="1">
    <citation type="journal article" date="2020" name="Nature">
        <title>Giant virus diversity and host interactions through global metagenomics.</title>
        <authorList>
            <person name="Schulz F."/>
            <person name="Roux S."/>
            <person name="Paez-Espino D."/>
            <person name="Jungbluth S."/>
            <person name="Walsh D.A."/>
            <person name="Denef V.J."/>
            <person name="McMahon K.D."/>
            <person name="Konstantinidis K.T."/>
            <person name="Eloe-Fadrosh E.A."/>
            <person name="Kyrpides N.C."/>
            <person name="Woyke T."/>
        </authorList>
    </citation>
    <scope>NUCLEOTIDE SEQUENCE</scope>
    <source>
        <strain evidence="2">GVMAG-M-3300018868-6</strain>
    </source>
</reference>
<name>A0A6C0BX11_9ZZZZ</name>
<dbReference type="EMBL" id="MN739258">
    <property type="protein sequence ID" value="QHS95813.1"/>
    <property type="molecule type" value="Genomic_DNA"/>
</dbReference>
<dbReference type="SUPFAM" id="SSF52540">
    <property type="entry name" value="P-loop containing nucleoside triphosphate hydrolases"/>
    <property type="match status" value="2"/>
</dbReference>
<proteinExistence type="predicted"/>
<dbReference type="GO" id="GO:0005524">
    <property type="term" value="F:ATP binding"/>
    <property type="evidence" value="ECO:0007669"/>
    <property type="project" value="InterPro"/>
</dbReference>
<dbReference type="InterPro" id="IPR014001">
    <property type="entry name" value="Helicase_ATP-bd"/>
</dbReference>
<accession>A0A6C0BX11</accession>
<feature type="domain" description="Helicase ATP-binding" evidence="1">
    <location>
        <begin position="584"/>
        <end position="777"/>
    </location>
</feature>
<dbReference type="InterPro" id="IPR027417">
    <property type="entry name" value="P-loop_NTPase"/>
</dbReference>
<organism evidence="2">
    <name type="scientific">viral metagenome</name>
    <dbReference type="NCBI Taxonomy" id="1070528"/>
    <lineage>
        <taxon>unclassified sequences</taxon>
        <taxon>metagenomes</taxon>
        <taxon>organismal metagenomes</taxon>
    </lineage>
</organism>
<dbReference type="Pfam" id="PF00271">
    <property type="entry name" value="Helicase_C"/>
    <property type="match status" value="1"/>
</dbReference>
<evidence type="ECO:0000313" key="2">
    <source>
        <dbReference type="EMBL" id="QHS95813.1"/>
    </source>
</evidence>
<protein>
    <recommendedName>
        <fullName evidence="1">Helicase ATP-binding domain-containing protein</fullName>
    </recommendedName>
</protein>
<dbReference type="PROSITE" id="PS51192">
    <property type="entry name" value="HELICASE_ATP_BIND_1"/>
    <property type="match status" value="1"/>
</dbReference>
<dbReference type="InterPro" id="IPR001650">
    <property type="entry name" value="Helicase_C-like"/>
</dbReference>
<dbReference type="AlphaFoldDB" id="A0A6C0BX11"/>
<dbReference type="GO" id="GO:0016787">
    <property type="term" value="F:hydrolase activity"/>
    <property type="evidence" value="ECO:0007669"/>
    <property type="project" value="InterPro"/>
</dbReference>
<dbReference type="CDD" id="cd18785">
    <property type="entry name" value="SF2_C"/>
    <property type="match status" value="1"/>
</dbReference>
<sequence length="992" mass="112559">MSKCNQQKLCDLGIYTREDAKKWMLKNHPDKSGGKVDGAIFGNVSQCNKDRIYCSAKQKTAKKVPYDNTADLRNEMFTCMRQTENFSKLRPEFRVDKVAFNVKDFNEAYIEHSPKLAQLLSIIKDLDENDMKTHGKLFKHFIYSDVKEQGYGVKVILAGLEAHGHKSIIKVKSGGEPTLSLVASHGNNSYAYLISTTIFQDTFTSKLKKQVLARFNARPTNVHGDDVRIIVLDSGFKEGIDLFDVKYVHIFEPSMTIADLKQTIGRATRTCGQRGLNFQPNVGWPLYVYNYFIVVPDHTKEALVAREPKLLNAPVADNKVFKEGTKFKDGIMYYSKFDKALVNLSTQLFELGPVLSVDYELTKNIHGTEEPTYMYDSEVAAIQMGGIGDRFNRVAVVKCEGKCGKKSTLDIPASVEFLRRVYLEHGHKRESIPKKESRAFFCKYMAENPEFCSQVNRAWATRTAAVPRVVSKAKTPKQAEDEIVASLDLVPIRDEDEPVYDIVAVKGHVDEGMKSKDGPAPPKRRIGFEKMRDYIRTNFGSKFKWSPIEVVNKCGEPPKGGAPSKDLSKIITFNPTQNFVSHYFTPESPYKGMLLWHSVGTGKTCTAIATATSSFEREGYTILWVTRTTLKSDIWKNMFDQICHTIIADRVRKGLELPDDDSARKRLLSKNWIQPMSYKQFSNLLSGENKMYEDLKKLNGAEDVVRKTLIIIDEAHKLYGGDLKVAERPDMEVMEKFLENSYKKSGKDSARLLIMTATPFTNSPMELFKLINLCIEDKQEKIPDDIKIFKQIYMDEDDLLSKSGSKKLANQLSGYISYLNREKDPTQFAQPIMIDVPVVMSAAPEDVRPFLYKEKKVKDMRAETKEILSEYKDRIAGLRATIKNAKSKTKGRNKTLRVSKKNAKDDCKNKYPGRKEKALRDKCVEEAIAAAEAEANAEPEEDIDKLEAELSAAISEKGTIADDSKKLTKKIRDAIKVRTKYQDVMLRERCEY</sequence>
<dbReference type="SMART" id="SM00487">
    <property type="entry name" value="DEXDc"/>
    <property type="match status" value="1"/>
</dbReference>
<dbReference type="Pfam" id="PF04851">
    <property type="entry name" value="ResIII"/>
    <property type="match status" value="1"/>
</dbReference>
<dbReference type="Gene3D" id="3.40.50.300">
    <property type="entry name" value="P-loop containing nucleotide triphosphate hydrolases"/>
    <property type="match status" value="2"/>
</dbReference>
<evidence type="ECO:0000259" key="1">
    <source>
        <dbReference type="PROSITE" id="PS51192"/>
    </source>
</evidence>